<evidence type="ECO:0000256" key="1">
    <source>
        <dbReference type="ARBA" id="ARBA00006484"/>
    </source>
</evidence>
<feature type="region of interest" description="Disordered" evidence="3">
    <location>
        <begin position="1"/>
        <end position="42"/>
    </location>
</feature>
<evidence type="ECO:0000313" key="5">
    <source>
        <dbReference type="Proteomes" id="UP000309340"/>
    </source>
</evidence>
<name>A0A4U0V4R0_9PEZI</name>
<comment type="caution">
    <text evidence="4">The sequence shown here is derived from an EMBL/GenBank/DDBJ whole genome shotgun (WGS) entry which is preliminary data.</text>
</comment>
<dbReference type="SUPFAM" id="SSF51735">
    <property type="entry name" value="NAD(P)-binding Rossmann-fold domains"/>
    <property type="match status" value="1"/>
</dbReference>
<evidence type="ECO:0000313" key="4">
    <source>
        <dbReference type="EMBL" id="TKA43463.1"/>
    </source>
</evidence>
<keyword evidence="5" id="KW-1185">Reference proteome</keyword>
<protein>
    <recommendedName>
        <fullName evidence="6">Oxidoreductase</fullName>
    </recommendedName>
</protein>
<accession>A0A4U0V4R0</accession>
<dbReference type="InterPro" id="IPR002347">
    <property type="entry name" value="SDR_fam"/>
</dbReference>
<evidence type="ECO:0000256" key="3">
    <source>
        <dbReference type="SAM" id="MobiDB-lite"/>
    </source>
</evidence>
<dbReference type="PRINTS" id="PR00081">
    <property type="entry name" value="GDHRDH"/>
</dbReference>
<comment type="similarity">
    <text evidence="1">Belongs to the short-chain dehydrogenases/reductases (SDR) family.</text>
</comment>
<dbReference type="PANTHER" id="PTHR48107">
    <property type="entry name" value="NADPH-DEPENDENT ALDEHYDE REDUCTASE-LIKE PROTEIN, CHLOROPLASTIC-RELATED"/>
    <property type="match status" value="1"/>
</dbReference>
<dbReference type="OrthoDB" id="47007at2759"/>
<dbReference type="GO" id="GO:0016614">
    <property type="term" value="F:oxidoreductase activity, acting on CH-OH group of donors"/>
    <property type="evidence" value="ECO:0007669"/>
    <property type="project" value="UniProtKB-ARBA"/>
</dbReference>
<dbReference type="Gene3D" id="3.40.50.720">
    <property type="entry name" value="NAD(P)-binding Rossmann-like Domain"/>
    <property type="match status" value="1"/>
</dbReference>
<feature type="compositionally biased region" description="Low complexity" evidence="3">
    <location>
        <begin position="14"/>
        <end position="25"/>
    </location>
</feature>
<dbReference type="Proteomes" id="UP000309340">
    <property type="component" value="Unassembled WGS sequence"/>
</dbReference>
<dbReference type="EMBL" id="NAJQ01002423">
    <property type="protein sequence ID" value="TKA43463.1"/>
    <property type="molecule type" value="Genomic_DNA"/>
</dbReference>
<gene>
    <name evidence="4" type="ORF">B0A55_13220</name>
</gene>
<evidence type="ECO:0000256" key="2">
    <source>
        <dbReference type="ARBA" id="ARBA00023002"/>
    </source>
</evidence>
<dbReference type="InterPro" id="IPR036291">
    <property type="entry name" value="NAD(P)-bd_dom_sf"/>
</dbReference>
<dbReference type="STRING" id="329884.A0A4U0V4R0"/>
<organism evidence="4 5">
    <name type="scientific">Friedmanniomyces simplex</name>
    <dbReference type="NCBI Taxonomy" id="329884"/>
    <lineage>
        <taxon>Eukaryota</taxon>
        <taxon>Fungi</taxon>
        <taxon>Dikarya</taxon>
        <taxon>Ascomycota</taxon>
        <taxon>Pezizomycotina</taxon>
        <taxon>Dothideomycetes</taxon>
        <taxon>Dothideomycetidae</taxon>
        <taxon>Mycosphaerellales</taxon>
        <taxon>Teratosphaeriaceae</taxon>
        <taxon>Friedmanniomyces</taxon>
    </lineage>
</organism>
<keyword evidence="2" id="KW-0560">Oxidoreductase</keyword>
<sequence>MSSDKSMFESGWMPPVQQQAPPGQQKGKLDPQPAIEHVPDGKGGSKLYQAAGKLKGKKALITGGDSGIGQSTATLFAMEGADVLITHLPEEEKDAEETKRLVEKYGGKCYTLAVDLREAKNCKKTVKEAMSKMGAINILFNNHAYQMMVEEIHDLSEEQWIKT</sequence>
<dbReference type="PANTHER" id="PTHR48107:SF26">
    <property type="entry name" value="OXIDOREDUCTASE, SHORT-CHAIN DEHYDROGENASE_REDUCTASE FAMILY (AFU_ORTHOLOGUE AFUA_4G05870)"/>
    <property type="match status" value="1"/>
</dbReference>
<reference evidence="4 5" key="1">
    <citation type="submission" date="2017-03" db="EMBL/GenBank/DDBJ databases">
        <title>Genomes of endolithic fungi from Antarctica.</title>
        <authorList>
            <person name="Coleine C."/>
            <person name="Masonjones S."/>
            <person name="Stajich J.E."/>
        </authorList>
    </citation>
    <scope>NUCLEOTIDE SEQUENCE [LARGE SCALE GENOMIC DNA]</scope>
    <source>
        <strain evidence="4 5">CCFEE 5184</strain>
    </source>
</reference>
<dbReference type="Pfam" id="PF00106">
    <property type="entry name" value="adh_short"/>
    <property type="match status" value="1"/>
</dbReference>
<dbReference type="AlphaFoldDB" id="A0A4U0V4R0"/>
<proteinExistence type="inferred from homology"/>
<evidence type="ECO:0008006" key="6">
    <source>
        <dbReference type="Google" id="ProtNLM"/>
    </source>
</evidence>
<feature type="non-terminal residue" evidence="4">
    <location>
        <position position="163"/>
    </location>
</feature>